<dbReference type="Gene3D" id="3.40.50.150">
    <property type="entry name" value="Vaccinia Virus protein VP39"/>
    <property type="match status" value="1"/>
</dbReference>
<dbReference type="PROSITE" id="PS00092">
    <property type="entry name" value="N6_MTASE"/>
    <property type="match status" value="1"/>
</dbReference>
<dbReference type="AlphaFoldDB" id="A0A0H5Q3J5"/>
<evidence type="ECO:0000259" key="1">
    <source>
        <dbReference type="Pfam" id="PF13847"/>
    </source>
</evidence>
<dbReference type="CDD" id="cd02440">
    <property type="entry name" value="AdoMet_MTases"/>
    <property type="match status" value="1"/>
</dbReference>
<dbReference type="PANTHER" id="PTHR18895:SF74">
    <property type="entry name" value="MTRF1L RELEASE FACTOR GLUTAMINE METHYLTRANSFERASE"/>
    <property type="match status" value="1"/>
</dbReference>
<dbReference type="InterPro" id="IPR050320">
    <property type="entry name" value="N5-glutamine_MTase"/>
</dbReference>
<accession>A0A0H5Q3J5</accession>
<evidence type="ECO:0000313" key="2">
    <source>
        <dbReference type="EMBL" id="CRY95969.1"/>
    </source>
</evidence>
<dbReference type="GO" id="GO:0032259">
    <property type="term" value="P:methylation"/>
    <property type="evidence" value="ECO:0007669"/>
    <property type="project" value="InterPro"/>
</dbReference>
<dbReference type="InterPro" id="IPR025714">
    <property type="entry name" value="Methyltranfer_dom"/>
</dbReference>
<dbReference type="Pfam" id="PF13847">
    <property type="entry name" value="Methyltransf_31"/>
    <property type="match status" value="1"/>
</dbReference>
<reference evidence="2" key="1">
    <citation type="submission" date="2015-06" db="EMBL/GenBank/DDBJ databases">
        <authorList>
            <person name="Joergensen T."/>
        </authorList>
    </citation>
    <scope>NUCLEOTIDE SEQUENCE</scope>
    <source>
        <strain evidence="2">RGFK0844</strain>
    </source>
</reference>
<sequence>MRRVVVGVMPFNLQSAFTEVWYLAAIAPNVSPDLILSIPGCHVVGVDISDGALAVASGQNFASEIKKTGAIKPEFIKMDVLDTQQDFAYDKFDLVLSNPPYIKESEKPEMRSNVLDYEPMSALFVSDEDPLVFYRAIAEWSRKVMRPEGVGMTEVNECLAHQTEVVFRNAGYNHTEIVKDFYDKNRFVTYHR</sequence>
<protein>
    <recommendedName>
        <fullName evidence="1">Methyltransferase domain-containing protein</fullName>
    </recommendedName>
</protein>
<dbReference type="PANTHER" id="PTHR18895">
    <property type="entry name" value="HEMK METHYLTRANSFERASE"/>
    <property type="match status" value="1"/>
</dbReference>
<dbReference type="InterPro" id="IPR002052">
    <property type="entry name" value="DNA_methylase_N6_adenine_CS"/>
</dbReference>
<dbReference type="GO" id="GO:0003676">
    <property type="term" value="F:nucleic acid binding"/>
    <property type="evidence" value="ECO:0007669"/>
    <property type="project" value="InterPro"/>
</dbReference>
<dbReference type="SUPFAM" id="SSF53335">
    <property type="entry name" value="S-adenosyl-L-methionine-dependent methyltransferases"/>
    <property type="match status" value="1"/>
</dbReference>
<dbReference type="InterPro" id="IPR029063">
    <property type="entry name" value="SAM-dependent_MTases_sf"/>
</dbReference>
<reference evidence="2" key="2">
    <citation type="submission" date="2015-07" db="EMBL/GenBank/DDBJ databases">
        <title>Plasmids, circular viruses and viroids from rat gut.</title>
        <authorList>
            <person name="Jorgensen T.J."/>
            <person name="Hansen M.A."/>
            <person name="Xu Z."/>
            <person name="Tabak M.A."/>
            <person name="Sorensen S.J."/>
            <person name="Hansen L.H."/>
        </authorList>
    </citation>
    <scope>NUCLEOTIDE SEQUENCE</scope>
    <source>
        <strain evidence="2">RGFK0844</strain>
    </source>
</reference>
<organism evidence="2">
    <name type="scientific">uncultured prokaryote</name>
    <dbReference type="NCBI Taxonomy" id="198431"/>
    <lineage>
        <taxon>unclassified sequences</taxon>
        <taxon>environmental samples</taxon>
    </lineage>
</organism>
<feature type="domain" description="Methyltransferase" evidence="1">
    <location>
        <begin position="38"/>
        <end position="113"/>
    </location>
</feature>
<dbReference type="EMBL" id="LN853449">
    <property type="protein sequence ID" value="CRY95969.1"/>
    <property type="molecule type" value="Genomic_DNA"/>
</dbReference>
<dbReference type="GO" id="GO:0008168">
    <property type="term" value="F:methyltransferase activity"/>
    <property type="evidence" value="ECO:0007669"/>
    <property type="project" value="InterPro"/>
</dbReference>
<name>A0A0H5Q3J5_9ZZZZ</name>
<proteinExistence type="predicted"/>